<dbReference type="InterPro" id="IPR025875">
    <property type="entry name" value="Leu-rich_rpt_4"/>
</dbReference>
<organism evidence="3 4">
    <name type="scientific">Prorocentrum cordatum</name>
    <dbReference type="NCBI Taxonomy" id="2364126"/>
    <lineage>
        <taxon>Eukaryota</taxon>
        <taxon>Sar</taxon>
        <taxon>Alveolata</taxon>
        <taxon>Dinophyceae</taxon>
        <taxon>Prorocentrales</taxon>
        <taxon>Prorocentraceae</taxon>
        <taxon>Prorocentrum</taxon>
    </lineage>
</organism>
<keyword evidence="1" id="KW-0433">Leucine-rich repeat</keyword>
<evidence type="ECO:0000256" key="2">
    <source>
        <dbReference type="ARBA" id="ARBA00022737"/>
    </source>
</evidence>
<dbReference type="SMART" id="SM00369">
    <property type="entry name" value="LRR_TYP"/>
    <property type="match status" value="6"/>
</dbReference>
<keyword evidence="4" id="KW-1185">Reference proteome</keyword>
<dbReference type="InterPro" id="IPR003591">
    <property type="entry name" value="Leu-rich_rpt_typical-subtyp"/>
</dbReference>
<protein>
    <submittedName>
        <fullName evidence="3">Uncharacterized protein</fullName>
    </submittedName>
</protein>
<evidence type="ECO:0000313" key="3">
    <source>
        <dbReference type="EMBL" id="CAK0909673.1"/>
    </source>
</evidence>
<accession>A0ABN9YD80</accession>
<dbReference type="PROSITE" id="PS51450">
    <property type="entry name" value="LRR"/>
    <property type="match status" value="5"/>
</dbReference>
<proteinExistence type="predicted"/>
<dbReference type="Pfam" id="PF12799">
    <property type="entry name" value="LRR_4"/>
    <property type="match status" value="1"/>
</dbReference>
<keyword evidence="2" id="KW-0677">Repeat</keyword>
<evidence type="ECO:0000256" key="1">
    <source>
        <dbReference type="ARBA" id="ARBA00022614"/>
    </source>
</evidence>
<gene>
    <name evidence="3" type="ORF">PCOR1329_LOCUS84028</name>
</gene>
<evidence type="ECO:0000313" key="4">
    <source>
        <dbReference type="Proteomes" id="UP001189429"/>
    </source>
</evidence>
<reference evidence="3" key="1">
    <citation type="submission" date="2023-10" db="EMBL/GenBank/DDBJ databases">
        <authorList>
            <person name="Chen Y."/>
            <person name="Shah S."/>
            <person name="Dougan E. K."/>
            <person name="Thang M."/>
            <person name="Chan C."/>
        </authorList>
    </citation>
    <scope>NUCLEOTIDE SEQUENCE [LARGE SCALE GENOMIC DNA]</scope>
</reference>
<name>A0ABN9YD80_9DINO</name>
<dbReference type="InterPro" id="IPR032675">
    <property type="entry name" value="LRR_dom_sf"/>
</dbReference>
<comment type="caution">
    <text evidence="3">The sequence shown here is derived from an EMBL/GenBank/DDBJ whole genome shotgun (WGS) entry which is preliminary data.</text>
</comment>
<dbReference type="PRINTS" id="PR00019">
    <property type="entry name" value="LEURICHRPT"/>
</dbReference>
<dbReference type="Proteomes" id="UP001189429">
    <property type="component" value="Unassembled WGS sequence"/>
</dbReference>
<dbReference type="PANTHER" id="PTHR46652:SF3">
    <property type="entry name" value="LEUCINE-RICH REPEAT-CONTAINING PROTEIN 9"/>
    <property type="match status" value="1"/>
</dbReference>
<sequence length="323" mass="34538">MAGEDEAELPPQALSEPLVELSGLGRTVDGTGYVYQEVACVGKRINQIKAIEAYAHVQKLDLSANLIKDIAPLRGLRYLVKLNLSQNAIVSLKGLESEAEEEEEPPLPHLQHLDLSDNALTALAPLKLQALRTLSLARNQIASCQDFAGHERLEALDLSGNQLQSLAGVAGMPALAKLSVAANQLGSIEGLAEVPALRELDLSANRLQGLDGPWADFPELGSLDLSANELQAIRSLEVLRQLPKLRSLDARGNPCVLEAESVGPPVMAQLLVCHWRLTTVNGAAVADGDLEAARELNVARMLEDRERLKAEQDAAAAAEGGED</sequence>
<dbReference type="Gene3D" id="3.80.10.10">
    <property type="entry name" value="Ribonuclease Inhibitor"/>
    <property type="match status" value="2"/>
</dbReference>
<dbReference type="SUPFAM" id="SSF52058">
    <property type="entry name" value="L domain-like"/>
    <property type="match status" value="1"/>
</dbReference>
<dbReference type="Pfam" id="PF13855">
    <property type="entry name" value="LRR_8"/>
    <property type="match status" value="1"/>
</dbReference>
<dbReference type="SMART" id="SM00365">
    <property type="entry name" value="LRR_SD22"/>
    <property type="match status" value="7"/>
</dbReference>
<dbReference type="EMBL" id="CAUYUJ010022238">
    <property type="protein sequence ID" value="CAK0909673.1"/>
    <property type="molecule type" value="Genomic_DNA"/>
</dbReference>
<dbReference type="InterPro" id="IPR050836">
    <property type="entry name" value="SDS22/Internalin_LRR"/>
</dbReference>
<dbReference type="InterPro" id="IPR001611">
    <property type="entry name" value="Leu-rich_rpt"/>
</dbReference>
<dbReference type="PANTHER" id="PTHR46652">
    <property type="entry name" value="LEUCINE-RICH REPEAT AND IQ DOMAIN-CONTAINING PROTEIN 1-RELATED"/>
    <property type="match status" value="1"/>
</dbReference>